<gene>
    <name evidence="2" type="ORF">NXW23_18950</name>
</gene>
<feature type="transmembrane region" description="Helical" evidence="1">
    <location>
        <begin position="168"/>
        <end position="188"/>
    </location>
</feature>
<feature type="transmembrane region" description="Helical" evidence="1">
    <location>
        <begin position="45"/>
        <end position="64"/>
    </location>
</feature>
<sequence>MMDKYIREARVYPAVLGMLPTCILIAMCMREWFPQYQALLGNVKWVLCLIGGTALASMAVGYLVRELFKETSKWLFQYPLFKKDETEMPTTKLLLWQNSVISPAYHNEISTKVKDTFGIELPTREEELADLDMAKKTIVDAVYQIRQNCRGDKILRQYNIEFGFCRNYLGASVWSILLIIGIAVANIFRSWLPWWTLAIALIIQVLLMVGCYLLLETRGWSYAKYLFATFTGKK</sequence>
<evidence type="ECO:0000256" key="1">
    <source>
        <dbReference type="SAM" id="Phobius"/>
    </source>
</evidence>
<name>A0AA94Y974_9BACE</name>
<protein>
    <submittedName>
        <fullName evidence="2">Uncharacterized protein</fullName>
    </submittedName>
</protein>
<dbReference type="RefSeq" id="WP_118236305.1">
    <property type="nucleotide sequence ID" value="NZ_JADNDN010000044.1"/>
</dbReference>
<accession>A0AA94Y974</accession>
<evidence type="ECO:0000313" key="2">
    <source>
        <dbReference type="EMBL" id="UVQ96356.1"/>
    </source>
</evidence>
<keyword evidence="1" id="KW-1133">Transmembrane helix</keyword>
<dbReference type="Proteomes" id="UP001060260">
    <property type="component" value="Chromosome"/>
</dbReference>
<keyword evidence="1" id="KW-0472">Membrane</keyword>
<dbReference type="AlphaFoldDB" id="A0AA94Y974"/>
<feature type="transmembrane region" description="Helical" evidence="1">
    <location>
        <begin position="194"/>
        <end position="215"/>
    </location>
</feature>
<feature type="transmembrane region" description="Helical" evidence="1">
    <location>
        <begin position="12"/>
        <end position="33"/>
    </location>
</feature>
<dbReference type="EMBL" id="CP103166">
    <property type="protein sequence ID" value="UVQ96356.1"/>
    <property type="molecule type" value="Genomic_DNA"/>
</dbReference>
<evidence type="ECO:0000313" key="3">
    <source>
        <dbReference type="Proteomes" id="UP001060260"/>
    </source>
</evidence>
<organism evidence="2 3">
    <name type="scientific">Bacteroides caccae</name>
    <dbReference type="NCBI Taxonomy" id="47678"/>
    <lineage>
        <taxon>Bacteria</taxon>
        <taxon>Pseudomonadati</taxon>
        <taxon>Bacteroidota</taxon>
        <taxon>Bacteroidia</taxon>
        <taxon>Bacteroidales</taxon>
        <taxon>Bacteroidaceae</taxon>
        <taxon>Bacteroides</taxon>
    </lineage>
</organism>
<keyword evidence="1" id="KW-0812">Transmembrane</keyword>
<reference evidence="2" key="1">
    <citation type="submission" date="2022-08" db="EMBL/GenBank/DDBJ databases">
        <title>Genome Sequencing of Bacteroides fragilis Group Isolates with Nanopore Technology.</title>
        <authorList>
            <person name="Tisza M.J."/>
            <person name="Smith D."/>
            <person name="Dekker J.P."/>
        </authorList>
    </citation>
    <scope>NUCLEOTIDE SEQUENCE</scope>
    <source>
        <strain evidence="2">BFG-474</strain>
    </source>
</reference>
<proteinExistence type="predicted"/>